<feature type="chain" id="PRO_5040428254" description="Secreted protein" evidence="1">
    <location>
        <begin position="21"/>
        <end position="74"/>
    </location>
</feature>
<evidence type="ECO:0000256" key="1">
    <source>
        <dbReference type="SAM" id="SignalP"/>
    </source>
</evidence>
<name>A0A9P0WU48_PIEBR</name>
<evidence type="ECO:0008006" key="4">
    <source>
        <dbReference type="Google" id="ProtNLM"/>
    </source>
</evidence>
<dbReference type="EMBL" id="CALOZG010000001">
    <property type="protein sequence ID" value="CAH3826824.1"/>
    <property type="molecule type" value="Genomic_DNA"/>
</dbReference>
<feature type="signal peptide" evidence="1">
    <location>
        <begin position="1"/>
        <end position="20"/>
    </location>
</feature>
<reference evidence="2" key="1">
    <citation type="submission" date="2022-05" db="EMBL/GenBank/DDBJ databases">
        <authorList>
            <person name="Okamura Y."/>
        </authorList>
    </citation>
    <scope>NUCLEOTIDE SEQUENCE</scope>
</reference>
<keyword evidence="3" id="KW-1185">Reference proteome</keyword>
<dbReference type="Proteomes" id="UP001152562">
    <property type="component" value="Unassembled WGS sequence"/>
</dbReference>
<gene>
    <name evidence="2" type="ORF">PIBRA_LOCUS107</name>
</gene>
<protein>
    <recommendedName>
        <fullName evidence="4">Secreted protein</fullName>
    </recommendedName>
</protein>
<sequence length="74" mass="7995">MVIAALAPLALFGSWLESQAAGGRSSALFSSSLCPDPLAAAVRHLLKLTVKRSEARWRSSVWPQRWRASSKSAT</sequence>
<comment type="caution">
    <text evidence="2">The sequence shown here is derived from an EMBL/GenBank/DDBJ whole genome shotgun (WGS) entry which is preliminary data.</text>
</comment>
<dbReference type="AlphaFoldDB" id="A0A9P0WU48"/>
<proteinExistence type="predicted"/>
<evidence type="ECO:0000313" key="2">
    <source>
        <dbReference type="EMBL" id="CAH3826824.1"/>
    </source>
</evidence>
<accession>A0A9P0WU48</accession>
<organism evidence="2 3">
    <name type="scientific">Pieris brassicae</name>
    <name type="common">White butterfly</name>
    <name type="synonym">Large white butterfly</name>
    <dbReference type="NCBI Taxonomy" id="7116"/>
    <lineage>
        <taxon>Eukaryota</taxon>
        <taxon>Metazoa</taxon>
        <taxon>Ecdysozoa</taxon>
        <taxon>Arthropoda</taxon>
        <taxon>Hexapoda</taxon>
        <taxon>Insecta</taxon>
        <taxon>Pterygota</taxon>
        <taxon>Neoptera</taxon>
        <taxon>Endopterygota</taxon>
        <taxon>Lepidoptera</taxon>
        <taxon>Glossata</taxon>
        <taxon>Ditrysia</taxon>
        <taxon>Papilionoidea</taxon>
        <taxon>Pieridae</taxon>
        <taxon>Pierinae</taxon>
        <taxon>Pieris</taxon>
    </lineage>
</organism>
<evidence type="ECO:0000313" key="3">
    <source>
        <dbReference type="Proteomes" id="UP001152562"/>
    </source>
</evidence>
<keyword evidence="1" id="KW-0732">Signal</keyword>